<dbReference type="EMBL" id="CAUOFW020000926">
    <property type="protein sequence ID" value="CAK9139005.1"/>
    <property type="molecule type" value="Genomic_DNA"/>
</dbReference>
<comment type="caution">
    <text evidence="1">The sequence shown here is derived from an EMBL/GenBank/DDBJ whole genome shotgun (WGS) entry which is preliminary data.</text>
</comment>
<protein>
    <submittedName>
        <fullName evidence="1">Uncharacterized protein</fullName>
    </submittedName>
</protein>
<gene>
    <name evidence="1" type="ORF">ILEXP_LOCUS6359</name>
</gene>
<name>A0ABC8R625_9AQUA</name>
<sequence>MSPLRFSVMELLCITSADTALSKTLGTTVKIFTTRGDWGGGGGGTTNAQSLCLKIEERIPVVPVIIGLRNALLLEQPSAFQHQFAKSAEKERSHMTELEYQMINMGTKKLVTE</sequence>
<reference evidence="1 2" key="1">
    <citation type="submission" date="2024-02" db="EMBL/GenBank/DDBJ databases">
        <authorList>
            <person name="Vignale AGUSTIN F."/>
            <person name="Sosa J E."/>
            <person name="Modenutti C."/>
        </authorList>
    </citation>
    <scope>NUCLEOTIDE SEQUENCE [LARGE SCALE GENOMIC DNA]</scope>
</reference>
<organism evidence="1 2">
    <name type="scientific">Ilex paraguariensis</name>
    <name type="common">yerba mate</name>
    <dbReference type="NCBI Taxonomy" id="185542"/>
    <lineage>
        <taxon>Eukaryota</taxon>
        <taxon>Viridiplantae</taxon>
        <taxon>Streptophyta</taxon>
        <taxon>Embryophyta</taxon>
        <taxon>Tracheophyta</taxon>
        <taxon>Spermatophyta</taxon>
        <taxon>Magnoliopsida</taxon>
        <taxon>eudicotyledons</taxon>
        <taxon>Gunneridae</taxon>
        <taxon>Pentapetalae</taxon>
        <taxon>asterids</taxon>
        <taxon>campanulids</taxon>
        <taxon>Aquifoliales</taxon>
        <taxon>Aquifoliaceae</taxon>
        <taxon>Ilex</taxon>
    </lineage>
</organism>
<dbReference type="AlphaFoldDB" id="A0ABC8R625"/>
<dbReference type="Proteomes" id="UP001642360">
    <property type="component" value="Unassembled WGS sequence"/>
</dbReference>
<evidence type="ECO:0000313" key="1">
    <source>
        <dbReference type="EMBL" id="CAK9139005.1"/>
    </source>
</evidence>
<keyword evidence="2" id="KW-1185">Reference proteome</keyword>
<accession>A0ABC8R625</accession>
<evidence type="ECO:0000313" key="2">
    <source>
        <dbReference type="Proteomes" id="UP001642360"/>
    </source>
</evidence>
<proteinExistence type="predicted"/>